<dbReference type="CDD" id="cd06850">
    <property type="entry name" value="biotinyl_domain"/>
    <property type="match status" value="1"/>
</dbReference>
<dbReference type="Proteomes" id="UP000245048">
    <property type="component" value="Unassembled WGS sequence"/>
</dbReference>
<dbReference type="EMBL" id="PDOA01000007">
    <property type="protein sequence ID" value="PWC28572.1"/>
    <property type="molecule type" value="Genomic_DNA"/>
</dbReference>
<dbReference type="SUPFAM" id="SSF51230">
    <property type="entry name" value="Single hybrid motif"/>
    <property type="match status" value="1"/>
</dbReference>
<dbReference type="Pfam" id="PF00364">
    <property type="entry name" value="Biotin_lipoyl"/>
    <property type="match status" value="1"/>
</dbReference>
<reference evidence="4" key="1">
    <citation type="submission" date="2017-10" db="EMBL/GenBank/DDBJ databases">
        <authorList>
            <person name="Toshchakov S.V."/>
            <person name="Goeva M.A."/>
        </authorList>
    </citation>
    <scope>NUCLEOTIDE SEQUENCE [LARGE SCALE GENOMIC DNA]</scope>
    <source>
        <strain evidence="4">JR1/69-1-13</strain>
    </source>
</reference>
<dbReference type="Gene3D" id="2.40.50.100">
    <property type="match status" value="1"/>
</dbReference>
<comment type="caution">
    <text evidence="3">The sequence shown here is derived from an EMBL/GenBank/DDBJ whole genome shotgun (WGS) entry which is preliminary data.</text>
</comment>
<keyword evidence="1" id="KW-0092">Biotin</keyword>
<dbReference type="InterPro" id="IPR011053">
    <property type="entry name" value="Single_hybrid_motif"/>
</dbReference>
<dbReference type="PANTHER" id="PTHR45266">
    <property type="entry name" value="OXALOACETATE DECARBOXYLASE ALPHA CHAIN"/>
    <property type="match status" value="1"/>
</dbReference>
<dbReference type="RefSeq" id="WP_109517393.1">
    <property type="nucleotide sequence ID" value="NZ_PDOA01000007.1"/>
</dbReference>
<evidence type="ECO:0000313" key="3">
    <source>
        <dbReference type="EMBL" id="PWC28572.1"/>
    </source>
</evidence>
<dbReference type="AlphaFoldDB" id="A0A2U1V3V1"/>
<dbReference type="InterPro" id="IPR050709">
    <property type="entry name" value="Biotin_Carboxyl_Carrier/Decarb"/>
</dbReference>
<evidence type="ECO:0000313" key="4">
    <source>
        <dbReference type="Proteomes" id="UP000245048"/>
    </source>
</evidence>
<dbReference type="OrthoDB" id="163546at2"/>
<dbReference type="NCBIfam" id="NF004547">
    <property type="entry name" value="PRK05889.1"/>
    <property type="match status" value="1"/>
</dbReference>
<evidence type="ECO:0000259" key="2">
    <source>
        <dbReference type="PROSITE" id="PS50968"/>
    </source>
</evidence>
<dbReference type="PROSITE" id="PS50968">
    <property type="entry name" value="BIOTINYL_LIPOYL"/>
    <property type="match status" value="1"/>
</dbReference>
<gene>
    <name evidence="3" type="ORF">CR165_12855</name>
</gene>
<feature type="domain" description="Lipoyl-binding" evidence="2">
    <location>
        <begin position="1"/>
        <end position="72"/>
    </location>
</feature>
<dbReference type="InterPro" id="IPR000089">
    <property type="entry name" value="Biotin_lipoyl"/>
</dbReference>
<dbReference type="PANTHER" id="PTHR45266:SF3">
    <property type="entry name" value="OXALOACETATE DECARBOXYLASE ALPHA CHAIN"/>
    <property type="match status" value="1"/>
</dbReference>
<evidence type="ECO:0000256" key="1">
    <source>
        <dbReference type="ARBA" id="ARBA00023267"/>
    </source>
</evidence>
<protein>
    <submittedName>
        <fullName evidence="3">Acetyl-CoA carboxylase biotin carboxyl carrier protein subunit</fullName>
    </submittedName>
</protein>
<organism evidence="3 4">
    <name type="scientific">Teichococcus aestuarii</name>
    <dbReference type="NCBI Taxonomy" id="568898"/>
    <lineage>
        <taxon>Bacteria</taxon>
        <taxon>Pseudomonadati</taxon>
        <taxon>Pseudomonadota</taxon>
        <taxon>Alphaproteobacteria</taxon>
        <taxon>Acetobacterales</taxon>
        <taxon>Roseomonadaceae</taxon>
        <taxon>Roseomonas</taxon>
    </lineage>
</organism>
<sequence>MAEVKIAAEIAASVWQIQARPGDTLAEGDTVLLLESMKMEIPVTAPRAGRLAAILVAEGEAVEEGQTVALLEA</sequence>
<accession>A0A2U1V3V1</accession>
<name>A0A2U1V3V1_9PROT</name>
<proteinExistence type="predicted"/>
<keyword evidence="4" id="KW-1185">Reference proteome</keyword>